<protein>
    <submittedName>
        <fullName evidence="4">Salicylate hydroxylase</fullName>
        <ecNumber evidence="4">1.14.13.1</ecNumber>
    </submittedName>
</protein>
<dbReference type="GO" id="GO:0018658">
    <property type="term" value="F:salicylate 1-monooxygenase activity"/>
    <property type="evidence" value="ECO:0007669"/>
    <property type="project" value="UniProtKB-EC"/>
</dbReference>
<dbReference type="PANTHER" id="PTHR13789">
    <property type="entry name" value="MONOOXYGENASE"/>
    <property type="match status" value="1"/>
</dbReference>
<dbReference type="PRINTS" id="PR00420">
    <property type="entry name" value="RNGMNOXGNASE"/>
</dbReference>
<dbReference type="SUPFAM" id="SSF51905">
    <property type="entry name" value="FAD/NAD(P)-binding domain"/>
    <property type="match status" value="1"/>
</dbReference>
<evidence type="ECO:0000313" key="4">
    <source>
        <dbReference type="EMBL" id="CAA9233422.1"/>
    </source>
</evidence>
<dbReference type="AlphaFoldDB" id="A0A6J4HUQ6"/>
<dbReference type="GO" id="GO:0071949">
    <property type="term" value="F:FAD binding"/>
    <property type="evidence" value="ECO:0007669"/>
    <property type="project" value="InterPro"/>
</dbReference>
<keyword evidence="1 4" id="KW-0560">Oxidoreductase</keyword>
<proteinExistence type="predicted"/>
<evidence type="ECO:0000259" key="3">
    <source>
        <dbReference type="Pfam" id="PF01494"/>
    </source>
</evidence>
<dbReference type="Gene3D" id="3.50.50.60">
    <property type="entry name" value="FAD/NAD(P)-binding domain"/>
    <property type="match status" value="1"/>
</dbReference>
<dbReference type="InterPro" id="IPR050493">
    <property type="entry name" value="FAD-dep_Monooxygenase_BioMet"/>
</dbReference>
<keyword evidence="2" id="KW-0503">Monooxygenase</keyword>
<accession>A0A6J4HUQ6</accession>
<dbReference type="InterPro" id="IPR002938">
    <property type="entry name" value="FAD-bd"/>
</dbReference>
<sequence length="373" mass="42379">MKNIAIIGGGIGGLTMANCLQAKRIDFKLYEQAPQLGEVGAGIGLSKSVMDLFRKINLYEELEAAGSFIKYACMTSKHLKVRRELPVKLDSICIHRAKLIDILSKHIDKEKIHLNKKVSKIAQDENRITLFFSDGTSAPCDLVIVADGIHSPIRKQLFPSLNIRYANQIIWRGVTKLRLDNFYQNRFIESWDEYKRFLFVPLNREYVFWLAVQNGAPGGAKITKADLVKGYSGFHPLVQQLIRDSENLIQNDLADLGGDDRIWYKENIVIMGDAIHATTPNLAQGGCQAIEDAFALTRMLITHDFNHNVAFPAYQQLRNKKAMYVVNTSWKLGQMAHEGSKIKYFLSKHAWRFIPGGVFKKSERFINDIKYLS</sequence>
<feature type="domain" description="FAD-binding" evidence="3">
    <location>
        <begin position="4"/>
        <end position="302"/>
    </location>
</feature>
<dbReference type="Pfam" id="PF01494">
    <property type="entry name" value="FAD_binding_3"/>
    <property type="match status" value="1"/>
</dbReference>
<name>A0A6J4HUQ6_9SPHI</name>
<gene>
    <name evidence="4" type="ORF">AVDCRST_MAG56-1058</name>
</gene>
<evidence type="ECO:0000256" key="2">
    <source>
        <dbReference type="ARBA" id="ARBA00023033"/>
    </source>
</evidence>
<organism evidence="4">
    <name type="scientific">uncultured Cytophagales bacterium</name>
    <dbReference type="NCBI Taxonomy" id="158755"/>
    <lineage>
        <taxon>Bacteria</taxon>
        <taxon>Pseudomonadati</taxon>
        <taxon>Bacteroidota</taxon>
        <taxon>Sphingobacteriia</taxon>
        <taxon>Sphingobacteriales</taxon>
        <taxon>environmental samples</taxon>
    </lineage>
</organism>
<dbReference type="PANTHER" id="PTHR13789:SF309">
    <property type="entry name" value="PUTATIVE (AFU_ORTHOLOGUE AFUA_6G14510)-RELATED"/>
    <property type="match status" value="1"/>
</dbReference>
<dbReference type="EMBL" id="CADCTQ010000100">
    <property type="protein sequence ID" value="CAA9233422.1"/>
    <property type="molecule type" value="Genomic_DNA"/>
</dbReference>
<evidence type="ECO:0000256" key="1">
    <source>
        <dbReference type="ARBA" id="ARBA00023002"/>
    </source>
</evidence>
<dbReference type="InterPro" id="IPR036188">
    <property type="entry name" value="FAD/NAD-bd_sf"/>
</dbReference>
<dbReference type="EC" id="1.14.13.1" evidence="4"/>
<reference evidence="4" key="1">
    <citation type="submission" date="2020-02" db="EMBL/GenBank/DDBJ databases">
        <authorList>
            <person name="Meier V. D."/>
        </authorList>
    </citation>
    <scope>NUCLEOTIDE SEQUENCE</scope>
    <source>
        <strain evidence="4">AVDCRST_MAG56</strain>
    </source>
</reference>